<dbReference type="Gene3D" id="1.25.40.10">
    <property type="entry name" value="Tetratricopeptide repeat domain"/>
    <property type="match status" value="2"/>
</dbReference>
<evidence type="ECO:0000256" key="3">
    <source>
        <dbReference type="ARBA" id="ARBA00022679"/>
    </source>
</evidence>
<dbReference type="SUPFAM" id="SSF48452">
    <property type="entry name" value="TPR-like"/>
    <property type="match status" value="2"/>
</dbReference>
<evidence type="ECO:0000256" key="6">
    <source>
        <dbReference type="ARBA" id="ARBA00022840"/>
    </source>
</evidence>
<evidence type="ECO:0000256" key="5">
    <source>
        <dbReference type="ARBA" id="ARBA00022777"/>
    </source>
</evidence>
<keyword evidence="7" id="KW-0902">Two-component regulatory system</keyword>
<dbReference type="CDD" id="cd00075">
    <property type="entry name" value="HATPase"/>
    <property type="match status" value="1"/>
</dbReference>
<accession>A0A927B931</accession>
<dbReference type="InterPro" id="IPR005467">
    <property type="entry name" value="His_kinase_dom"/>
</dbReference>
<evidence type="ECO:0000256" key="1">
    <source>
        <dbReference type="ARBA" id="ARBA00000085"/>
    </source>
</evidence>
<dbReference type="GO" id="GO:0000155">
    <property type="term" value="F:phosphorelay sensor kinase activity"/>
    <property type="evidence" value="ECO:0007669"/>
    <property type="project" value="InterPro"/>
</dbReference>
<dbReference type="PRINTS" id="PR00344">
    <property type="entry name" value="BCTRLSENSOR"/>
</dbReference>
<dbReference type="GO" id="GO:0005524">
    <property type="term" value="F:ATP binding"/>
    <property type="evidence" value="ECO:0007669"/>
    <property type="project" value="UniProtKB-KW"/>
</dbReference>
<evidence type="ECO:0000313" key="11">
    <source>
        <dbReference type="Proteomes" id="UP000653797"/>
    </source>
</evidence>
<dbReference type="SMART" id="SM00028">
    <property type="entry name" value="TPR"/>
    <property type="match status" value="5"/>
</dbReference>
<dbReference type="SUPFAM" id="SSF47384">
    <property type="entry name" value="Homodimeric domain of signal transducing histidine kinase"/>
    <property type="match status" value="1"/>
</dbReference>
<feature type="domain" description="Histidine kinase" evidence="9">
    <location>
        <begin position="464"/>
        <end position="668"/>
    </location>
</feature>
<evidence type="ECO:0000313" key="10">
    <source>
        <dbReference type="EMBL" id="MBD2757740.1"/>
    </source>
</evidence>
<keyword evidence="8" id="KW-0812">Transmembrane</keyword>
<dbReference type="InterPro" id="IPR003594">
    <property type="entry name" value="HATPase_dom"/>
</dbReference>
<dbReference type="PANTHER" id="PTHR42878">
    <property type="entry name" value="TWO-COMPONENT HISTIDINE KINASE"/>
    <property type="match status" value="1"/>
</dbReference>
<dbReference type="PANTHER" id="PTHR42878:SF7">
    <property type="entry name" value="SENSOR HISTIDINE KINASE GLRK"/>
    <property type="match status" value="1"/>
</dbReference>
<gene>
    <name evidence="10" type="ORF">IC230_33035</name>
</gene>
<dbReference type="Proteomes" id="UP000653797">
    <property type="component" value="Unassembled WGS sequence"/>
</dbReference>
<dbReference type="InterPro" id="IPR004358">
    <property type="entry name" value="Sig_transdc_His_kin-like_C"/>
</dbReference>
<dbReference type="InterPro" id="IPR019734">
    <property type="entry name" value="TPR_rpt"/>
</dbReference>
<reference evidence="10" key="1">
    <citation type="submission" date="2020-09" db="EMBL/GenBank/DDBJ databases">
        <authorList>
            <person name="Kim M.K."/>
        </authorList>
    </citation>
    <scope>NUCLEOTIDE SEQUENCE</scope>
    <source>
        <strain evidence="10">BT704</strain>
    </source>
</reference>
<dbReference type="AlphaFoldDB" id="A0A927B931"/>
<dbReference type="Pfam" id="PF02518">
    <property type="entry name" value="HATPase_c"/>
    <property type="match status" value="1"/>
</dbReference>
<dbReference type="GO" id="GO:0030295">
    <property type="term" value="F:protein kinase activator activity"/>
    <property type="evidence" value="ECO:0007669"/>
    <property type="project" value="TreeGrafter"/>
</dbReference>
<evidence type="ECO:0000256" key="8">
    <source>
        <dbReference type="SAM" id="Phobius"/>
    </source>
</evidence>
<dbReference type="RefSeq" id="WP_191043362.1">
    <property type="nucleotide sequence ID" value="NZ_JACXAA010000029.1"/>
</dbReference>
<dbReference type="GO" id="GO:0000156">
    <property type="term" value="F:phosphorelay response regulator activity"/>
    <property type="evidence" value="ECO:0007669"/>
    <property type="project" value="TreeGrafter"/>
</dbReference>
<evidence type="ECO:0000256" key="2">
    <source>
        <dbReference type="ARBA" id="ARBA00012438"/>
    </source>
</evidence>
<keyword evidence="4" id="KW-0547">Nucleotide-binding</keyword>
<dbReference type="InterPro" id="IPR011990">
    <property type="entry name" value="TPR-like_helical_dom_sf"/>
</dbReference>
<dbReference type="GO" id="GO:0007234">
    <property type="term" value="P:osmosensory signaling via phosphorelay pathway"/>
    <property type="evidence" value="ECO:0007669"/>
    <property type="project" value="TreeGrafter"/>
</dbReference>
<feature type="transmembrane region" description="Helical" evidence="8">
    <location>
        <begin position="407"/>
        <end position="428"/>
    </location>
</feature>
<evidence type="ECO:0000256" key="7">
    <source>
        <dbReference type="ARBA" id="ARBA00023012"/>
    </source>
</evidence>
<dbReference type="InterPro" id="IPR036097">
    <property type="entry name" value="HisK_dim/P_sf"/>
</dbReference>
<comment type="catalytic activity">
    <reaction evidence="1">
        <text>ATP + protein L-histidine = ADP + protein N-phospho-L-histidine.</text>
        <dbReference type="EC" id="2.7.13.3"/>
    </reaction>
</comment>
<dbReference type="Gene3D" id="3.30.565.10">
    <property type="entry name" value="Histidine kinase-like ATPase, C-terminal domain"/>
    <property type="match status" value="1"/>
</dbReference>
<comment type="caution">
    <text evidence="10">The sequence shown here is derived from an EMBL/GenBank/DDBJ whole genome shotgun (WGS) entry which is preliminary data.</text>
</comment>
<keyword evidence="5" id="KW-0418">Kinase</keyword>
<dbReference type="EMBL" id="JACXAA010000029">
    <property type="protein sequence ID" value="MBD2757740.1"/>
    <property type="molecule type" value="Genomic_DNA"/>
</dbReference>
<evidence type="ECO:0000259" key="9">
    <source>
        <dbReference type="PROSITE" id="PS50109"/>
    </source>
</evidence>
<dbReference type="InterPro" id="IPR050351">
    <property type="entry name" value="BphY/WalK/GraS-like"/>
</dbReference>
<dbReference type="PROSITE" id="PS50109">
    <property type="entry name" value="HIS_KIN"/>
    <property type="match status" value="1"/>
</dbReference>
<dbReference type="SUPFAM" id="SSF55874">
    <property type="entry name" value="ATPase domain of HSP90 chaperone/DNA topoisomerase II/histidine kinase"/>
    <property type="match status" value="1"/>
</dbReference>
<dbReference type="Gene3D" id="1.10.287.130">
    <property type="match status" value="1"/>
</dbReference>
<organism evidence="10 11">
    <name type="scientific">Spirosoma validum</name>
    <dbReference type="NCBI Taxonomy" id="2771355"/>
    <lineage>
        <taxon>Bacteria</taxon>
        <taxon>Pseudomonadati</taxon>
        <taxon>Bacteroidota</taxon>
        <taxon>Cytophagia</taxon>
        <taxon>Cytophagales</taxon>
        <taxon>Cytophagaceae</taxon>
        <taxon>Spirosoma</taxon>
    </lineage>
</organism>
<keyword evidence="8" id="KW-1133">Transmembrane helix</keyword>
<proteinExistence type="predicted"/>
<dbReference type="EC" id="2.7.13.3" evidence="2"/>
<name>A0A927B931_9BACT</name>
<keyword evidence="3" id="KW-0808">Transferase</keyword>
<sequence>MKSGWLGVGLVLGSLSPSRSTATQILQTDSVTSAIRQTLRGGQPDTSKVKVLVQLAQRYQQRGIADSAFFYTQHSLHLAKQGNNPLNWGRAYSQLGNYYFYRSNYSQSYTAYRKSIPFLLLAANSTEAAHAMYLLALIQTKQGNAVQAVDQLTKNLGYATRTGNTARTGATYALLYSLHLKLNDKKSAFLDLQAMRQLAEQTNSPPDLWLAYGNLASWYGRESNPTLAELYWQKDIRAAQQWNSPAIYVNTYCSYASHLLKQNKLQRAETFLNKAYTQAHTDRSISTANIDLLLAQIREKQNRLNEANHLVSHALGALQKEHTFQFEEGLTVLARVQKKQGQYKQALDNFVRLKSLSDSLREDKKNQAIIAIESRYRFDKNEADMALLKKNLAIQQLDLARANQQNIIYILAAGGFCLILLLVGWFGWQARQNVRKLTHQQLEINKQAAHLKELNAVKDKLFNIISHDLRAPVATLKQHLEALPSFPTVDQMNRVKRTTNILYTTLDNLLHWTTMQRNGIVTRPISIDLSELINESLELLSPLARDKQIQVDYTPQPIITWVDEYQIQIVFRNILHNAIKYSPLSGRIRIDCQSSPEQTIVTIQDSGKGMQARLDQPDSIENGTSGERGTGLGLVVSREFMKYNGGHLSIHSEITKGTLVTLTFLIHEPAIKGSTK</sequence>
<keyword evidence="8" id="KW-0472">Membrane</keyword>
<keyword evidence="11" id="KW-1185">Reference proteome</keyword>
<keyword evidence="6" id="KW-0067">ATP-binding</keyword>
<protein>
    <recommendedName>
        <fullName evidence="2">histidine kinase</fullName>
        <ecNumber evidence="2">2.7.13.3</ecNumber>
    </recommendedName>
</protein>
<evidence type="ECO:0000256" key="4">
    <source>
        <dbReference type="ARBA" id="ARBA00022741"/>
    </source>
</evidence>
<dbReference type="SMART" id="SM00387">
    <property type="entry name" value="HATPase_c"/>
    <property type="match status" value="1"/>
</dbReference>
<dbReference type="InterPro" id="IPR036890">
    <property type="entry name" value="HATPase_C_sf"/>
</dbReference>